<dbReference type="Gene3D" id="3.40.30.10">
    <property type="entry name" value="Glutaredoxin"/>
    <property type="match status" value="1"/>
</dbReference>
<evidence type="ECO:0000313" key="7">
    <source>
        <dbReference type="EMBL" id="URN16586.1"/>
    </source>
</evidence>
<dbReference type="PROSITE" id="PS00194">
    <property type="entry name" value="THIOREDOXIN_1"/>
    <property type="match status" value="1"/>
</dbReference>
<keyword evidence="3" id="KW-0735">Signal-anchor</keyword>
<dbReference type="Pfam" id="PF08534">
    <property type="entry name" value="Redoxin"/>
    <property type="match status" value="1"/>
</dbReference>
<keyword evidence="3" id="KW-0812">Transmembrane</keyword>
<protein>
    <submittedName>
        <fullName evidence="7">TlpA family protein disulfide reductase</fullName>
    </submittedName>
</protein>
<sequence>MTSGDGIDRVEEAHRMKAPRLTGETLQGRKIDLGAYKGKVIVLNVWGSWCTPCRAEAPHLAKVAKDLKADGVEFVGINTRNRDKTEPLKFEKDYGVSYPSFYDPYGKLLLEFPKGSLNPQLIPSTIVIDRQGGIAARAMRALNEDQLRDVLRPLVEER</sequence>
<dbReference type="CDD" id="cd02966">
    <property type="entry name" value="TlpA_like_family"/>
    <property type="match status" value="1"/>
</dbReference>
<dbReference type="InterPro" id="IPR036249">
    <property type="entry name" value="Thioredoxin-like_sf"/>
</dbReference>
<accession>A0ABY4TDQ9</accession>
<dbReference type="Proteomes" id="UP001056383">
    <property type="component" value="Chromosome"/>
</dbReference>
<dbReference type="PANTHER" id="PTHR42852:SF6">
    <property type="entry name" value="THIOL:DISULFIDE INTERCHANGE PROTEIN DSBE"/>
    <property type="match status" value="1"/>
</dbReference>
<dbReference type="EMBL" id="CP095474">
    <property type="protein sequence ID" value="URN16586.1"/>
    <property type="molecule type" value="Genomic_DNA"/>
</dbReference>
<organism evidence="7 8">
    <name type="scientific">Streptomyces sudanensis</name>
    <dbReference type="NCBI Taxonomy" id="436397"/>
    <lineage>
        <taxon>Bacteria</taxon>
        <taxon>Bacillati</taxon>
        <taxon>Actinomycetota</taxon>
        <taxon>Actinomycetes</taxon>
        <taxon>Kitasatosporales</taxon>
        <taxon>Streptomycetaceae</taxon>
        <taxon>Streptomyces</taxon>
    </lineage>
</organism>
<dbReference type="PROSITE" id="PS51352">
    <property type="entry name" value="THIOREDOXIN_2"/>
    <property type="match status" value="1"/>
</dbReference>
<evidence type="ECO:0000256" key="2">
    <source>
        <dbReference type="ARBA" id="ARBA00022748"/>
    </source>
</evidence>
<gene>
    <name evidence="7" type="ORF">MW084_12265</name>
</gene>
<proteinExistence type="predicted"/>
<dbReference type="InterPro" id="IPR013740">
    <property type="entry name" value="Redoxin"/>
</dbReference>
<dbReference type="PANTHER" id="PTHR42852">
    <property type="entry name" value="THIOL:DISULFIDE INTERCHANGE PROTEIN DSBE"/>
    <property type="match status" value="1"/>
</dbReference>
<evidence type="ECO:0000256" key="3">
    <source>
        <dbReference type="ARBA" id="ARBA00022968"/>
    </source>
</evidence>
<dbReference type="SUPFAM" id="SSF52833">
    <property type="entry name" value="Thioredoxin-like"/>
    <property type="match status" value="1"/>
</dbReference>
<dbReference type="InterPro" id="IPR017937">
    <property type="entry name" value="Thioredoxin_CS"/>
</dbReference>
<dbReference type="InterPro" id="IPR050553">
    <property type="entry name" value="Thioredoxin_ResA/DsbE_sf"/>
</dbReference>
<evidence type="ECO:0000256" key="1">
    <source>
        <dbReference type="ARBA" id="ARBA00004196"/>
    </source>
</evidence>
<evidence type="ECO:0000259" key="6">
    <source>
        <dbReference type="PROSITE" id="PS51352"/>
    </source>
</evidence>
<reference evidence="7" key="1">
    <citation type="submission" date="2022-04" db="EMBL/GenBank/DDBJ databases">
        <title>Systematic whole-genome sequencing reveals an unexpected diversity among actinomycetoma pathogens and provides insights into their antibacterial susceptibilities.</title>
        <authorList>
            <person name="Watson A.K."/>
            <person name="Kepplinger B."/>
            <person name="Bakhiet S.M."/>
            <person name="Mhmoud N.A."/>
            <person name="Chapman J."/>
            <person name="Allenby N."/>
            <person name="Mickiewicz K."/>
            <person name="Goodfellow M."/>
            <person name="Fahal A.H."/>
            <person name="Errington J."/>
        </authorList>
    </citation>
    <scope>NUCLEOTIDE SEQUENCE</scope>
    <source>
        <strain evidence="7">SD 504</strain>
    </source>
</reference>
<evidence type="ECO:0000256" key="4">
    <source>
        <dbReference type="ARBA" id="ARBA00023157"/>
    </source>
</evidence>
<keyword evidence="8" id="KW-1185">Reference proteome</keyword>
<feature type="domain" description="Thioredoxin" evidence="6">
    <location>
        <begin position="12"/>
        <end position="156"/>
    </location>
</feature>
<comment type="subcellular location">
    <subcellularLocation>
        <location evidence="1">Cell envelope</location>
    </subcellularLocation>
</comment>
<keyword evidence="4" id="KW-1015">Disulfide bond</keyword>
<keyword evidence="2" id="KW-0201">Cytochrome c-type biogenesis</keyword>
<name>A0ABY4TDQ9_9ACTN</name>
<evidence type="ECO:0000313" key="8">
    <source>
        <dbReference type="Proteomes" id="UP001056383"/>
    </source>
</evidence>
<evidence type="ECO:0000256" key="5">
    <source>
        <dbReference type="ARBA" id="ARBA00023284"/>
    </source>
</evidence>
<dbReference type="InterPro" id="IPR013766">
    <property type="entry name" value="Thioredoxin_domain"/>
</dbReference>
<keyword evidence="5" id="KW-0676">Redox-active center</keyword>